<proteinExistence type="predicted"/>
<protein>
    <submittedName>
        <fullName evidence="1">Uncharacterized protein</fullName>
    </submittedName>
</protein>
<reference evidence="1" key="1">
    <citation type="journal article" date="2021" name="Environ. Microbiol.">
        <title>Gene family expansions and transcriptome signatures uncover fungal adaptations to wood decay.</title>
        <authorList>
            <person name="Hage H."/>
            <person name="Miyauchi S."/>
            <person name="Viragh M."/>
            <person name="Drula E."/>
            <person name="Min B."/>
            <person name="Chaduli D."/>
            <person name="Navarro D."/>
            <person name="Favel A."/>
            <person name="Norest M."/>
            <person name="Lesage-Meessen L."/>
            <person name="Balint B."/>
            <person name="Merenyi Z."/>
            <person name="de Eugenio L."/>
            <person name="Morin E."/>
            <person name="Martinez A.T."/>
            <person name="Baldrian P."/>
            <person name="Stursova M."/>
            <person name="Martinez M.J."/>
            <person name="Novotny C."/>
            <person name="Magnuson J.K."/>
            <person name="Spatafora J.W."/>
            <person name="Maurice S."/>
            <person name="Pangilinan J."/>
            <person name="Andreopoulos W."/>
            <person name="LaButti K."/>
            <person name="Hundley H."/>
            <person name="Na H."/>
            <person name="Kuo A."/>
            <person name="Barry K."/>
            <person name="Lipzen A."/>
            <person name="Henrissat B."/>
            <person name="Riley R."/>
            <person name="Ahrendt S."/>
            <person name="Nagy L.G."/>
            <person name="Grigoriev I.V."/>
            <person name="Martin F."/>
            <person name="Rosso M.N."/>
        </authorList>
    </citation>
    <scope>NUCLEOTIDE SEQUENCE</scope>
    <source>
        <strain evidence="1">CBS 384.51</strain>
    </source>
</reference>
<organism evidence="1 2">
    <name type="scientific">Irpex rosettiformis</name>
    <dbReference type="NCBI Taxonomy" id="378272"/>
    <lineage>
        <taxon>Eukaryota</taxon>
        <taxon>Fungi</taxon>
        <taxon>Dikarya</taxon>
        <taxon>Basidiomycota</taxon>
        <taxon>Agaricomycotina</taxon>
        <taxon>Agaricomycetes</taxon>
        <taxon>Polyporales</taxon>
        <taxon>Irpicaceae</taxon>
        <taxon>Irpex</taxon>
    </lineage>
</organism>
<comment type="caution">
    <text evidence="1">The sequence shown here is derived from an EMBL/GenBank/DDBJ whole genome shotgun (WGS) entry which is preliminary data.</text>
</comment>
<sequence length="147" mass="16478">MADPCALKTLLGTLTVGGAMPRQLYPQFKFGLFGPFSRRFLPISLLQSVDPDAFFQPIVSHYPYSRGFRDPRFPPTTSVYLWTCITTTSTTLCFQQSKYRPQLVYSLAWVTVNYPLLPSLWSVTQPGPLANAACLSQSHVIDAFTHP</sequence>
<evidence type="ECO:0000313" key="2">
    <source>
        <dbReference type="Proteomes" id="UP001055072"/>
    </source>
</evidence>
<dbReference type="Proteomes" id="UP001055072">
    <property type="component" value="Unassembled WGS sequence"/>
</dbReference>
<name>A0ACB8UCI2_9APHY</name>
<dbReference type="EMBL" id="MU274904">
    <property type="protein sequence ID" value="KAI0092023.1"/>
    <property type="molecule type" value="Genomic_DNA"/>
</dbReference>
<gene>
    <name evidence="1" type="ORF">BDY19DRAFT_990771</name>
</gene>
<keyword evidence="2" id="KW-1185">Reference proteome</keyword>
<accession>A0ACB8UCI2</accession>
<evidence type="ECO:0000313" key="1">
    <source>
        <dbReference type="EMBL" id="KAI0092023.1"/>
    </source>
</evidence>